<organism evidence="3 4">
    <name type="scientific">Glossina brevipalpis</name>
    <dbReference type="NCBI Taxonomy" id="37001"/>
    <lineage>
        <taxon>Eukaryota</taxon>
        <taxon>Metazoa</taxon>
        <taxon>Ecdysozoa</taxon>
        <taxon>Arthropoda</taxon>
        <taxon>Hexapoda</taxon>
        <taxon>Insecta</taxon>
        <taxon>Pterygota</taxon>
        <taxon>Neoptera</taxon>
        <taxon>Endopterygota</taxon>
        <taxon>Diptera</taxon>
        <taxon>Brachycera</taxon>
        <taxon>Muscomorpha</taxon>
        <taxon>Hippoboscoidea</taxon>
        <taxon>Glossinidae</taxon>
        <taxon>Glossina</taxon>
    </lineage>
</organism>
<dbReference type="SUPFAM" id="SSF46689">
    <property type="entry name" value="Homeodomain-like"/>
    <property type="match status" value="1"/>
</dbReference>
<dbReference type="Proteomes" id="UP000091820">
    <property type="component" value="Unassembled WGS sequence"/>
</dbReference>
<evidence type="ECO:0000313" key="4">
    <source>
        <dbReference type="Proteomes" id="UP000091820"/>
    </source>
</evidence>
<dbReference type="PANTHER" id="PTHR12243:SF67">
    <property type="entry name" value="COREPRESSOR OF PANGOLIN, ISOFORM A-RELATED"/>
    <property type="match status" value="1"/>
</dbReference>
<dbReference type="SMART" id="SM00595">
    <property type="entry name" value="MADF"/>
    <property type="match status" value="1"/>
</dbReference>
<comment type="subcellular location">
    <subcellularLocation>
        <location evidence="1">Nucleus</location>
    </subcellularLocation>
</comment>
<dbReference type="STRING" id="37001.A0A1A9X5R9"/>
<evidence type="ECO:0000256" key="1">
    <source>
        <dbReference type="ARBA" id="ARBA00004123"/>
    </source>
</evidence>
<dbReference type="InterPro" id="IPR039353">
    <property type="entry name" value="TF_Adf1"/>
</dbReference>
<keyword evidence="4" id="KW-1185">Reference proteome</keyword>
<dbReference type="InterPro" id="IPR006578">
    <property type="entry name" value="MADF-dom"/>
</dbReference>
<evidence type="ECO:0000313" key="3">
    <source>
        <dbReference type="EnsemblMetazoa" id="GBRI045565-PA"/>
    </source>
</evidence>
<evidence type="ECO:0000259" key="2">
    <source>
        <dbReference type="PROSITE" id="PS51029"/>
    </source>
</evidence>
<reference evidence="4" key="1">
    <citation type="submission" date="2014-03" db="EMBL/GenBank/DDBJ databases">
        <authorList>
            <person name="Aksoy S."/>
            <person name="Warren W."/>
            <person name="Wilson R.K."/>
        </authorList>
    </citation>
    <scope>NUCLEOTIDE SEQUENCE [LARGE SCALE GENOMIC DNA]</scope>
    <source>
        <strain evidence="4">IAEA</strain>
    </source>
</reference>
<accession>A0A1A9X5R9</accession>
<protein>
    <recommendedName>
        <fullName evidence="2">MADF domain-containing protein</fullName>
    </recommendedName>
</protein>
<dbReference type="EnsemblMetazoa" id="GBRI045565-RA">
    <property type="protein sequence ID" value="GBRI045565-PA"/>
    <property type="gene ID" value="GBRI045565"/>
</dbReference>
<name>A0A1A9X5R9_9MUSC</name>
<dbReference type="PROSITE" id="PS51029">
    <property type="entry name" value="MADF"/>
    <property type="match status" value="1"/>
</dbReference>
<proteinExistence type="predicted"/>
<reference evidence="3" key="2">
    <citation type="submission" date="2020-05" db="UniProtKB">
        <authorList>
            <consortium name="EnsemblMetazoa"/>
        </authorList>
    </citation>
    <scope>IDENTIFICATION</scope>
    <source>
        <strain evidence="3">IAEA</strain>
    </source>
</reference>
<feature type="domain" description="MADF" evidence="2">
    <location>
        <begin position="5"/>
        <end position="92"/>
    </location>
</feature>
<dbReference type="AlphaFoldDB" id="A0A1A9X5R9"/>
<dbReference type="Pfam" id="PF10545">
    <property type="entry name" value="MADF_DNA_bdg"/>
    <property type="match status" value="1"/>
</dbReference>
<dbReference type="PANTHER" id="PTHR12243">
    <property type="entry name" value="MADF DOMAIN TRANSCRIPTION FACTOR"/>
    <property type="match status" value="1"/>
</dbReference>
<dbReference type="GO" id="GO:0005634">
    <property type="term" value="C:nucleus"/>
    <property type="evidence" value="ECO:0007669"/>
    <property type="project" value="UniProtKB-SubCell"/>
</dbReference>
<sequence length="197" mass="23139">MFEEKLINAVAKREEIYNKHLLGYRNRLIKEKNWHVISKEVGRSVDECKGRWRTLRDRFLREFNKKTGGVTSSGNLKWKFYDRLEFLSDHLSPKVTETSLYLESPIEIPETPIEEISETNHAPFRKSGEDKFLDAVTKLSGFVEQKLEREERDDGFEKFLGSMLRKVDPQLRDGLKIDILNFANRRINEINSTTFGI</sequence>
<dbReference type="InterPro" id="IPR009057">
    <property type="entry name" value="Homeodomain-like_sf"/>
</dbReference>
<dbReference type="VEuPathDB" id="VectorBase:GBRI045565"/>